<organism evidence="1 2">
    <name type="scientific">Candidatus Uhrbacteria bacterium GW2011_GWF2_39_13</name>
    <dbReference type="NCBI Taxonomy" id="1618995"/>
    <lineage>
        <taxon>Bacteria</taxon>
        <taxon>Candidatus Uhriibacteriota</taxon>
    </lineage>
</organism>
<name>A0A0G0MRL2_9BACT</name>
<evidence type="ECO:0000313" key="2">
    <source>
        <dbReference type="Proteomes" id="UP000033935"/>
    </source>
</evidence>
<dbReference type="Proteomes" id="UP000033935">
    <property type="component" value="Unassembled WGS sequence"/>
</dbReference>
<comment type="caution">
    <text evidence="1">The sequence shown here is derived from an EMBL/GenBank/DDBJ whole genome shotgun (WGS) entry which is preliminary data.</text>
</comment>
<gene>
    <name evidence="1" type="ORF">UT30_C0039G0005</name>
</gene>
<dbReference type="AlphaFoldDB" id="A0A0G0MRL2"/>
<sequence>MSPAKLRLIPQEALRFSDSDLECSKDQGTAEVRTSGGIPFTSENLSRVISGLRLAGTAIHGWAATVHVHVDQTQLPKESAELIMNDAIVDTEHYTQELRSFQAPTPPILGTSAHHISLVDGIGLEHTIRFGLTMADIDLQETVPAIEPSKEYTQTDLYRSIISRALFTKDPLQRASAIYLTYTGKLFESKEALSAILEFYKDSQIFKKLFFGIYEEGLPKNERNEFLKTIAALEQETLRPFMISRFESRINNAFLFTSLRQQIQDFSKISPESFQEQLKQLKPEQQEEIIGRLAGSGTPGAIVFLKEKWDLMESAQQKEIVYRFADSGTPEAIVFIREKWDLMELEQQERIMRNLAGSGTPGAIVFLKEKWDSIRSDQQERIIRRLAYSYTPEAIVFIKKKWDLIGSRQQEEIMRNIANSGTPEAIVFIKEKWESIRSEQERIIGRLAGSGTPEAIVFIKEKWDSIRSEQQEQIMRNLVFSCTPEAIVFLKEKWDLIGSEEQEWIIRRLTYSGTLEAIVFIKKKFEEMSQKFSQKFLVSID</sequence>
<protein>
    <submittedName>
        <fullName evidence="1">Uncharacterized protein</fullName>
    </submittedName>
</protein>
<reference evidence="1 2" key="1">
    <citation type="journal article" date="2015" name="Nature">
        <title>rRNA introns, odd ribosomes, and small enigmatic genomes across a large radiation of phyla.</title>
        <authorList>
            <person name="Brown C.T."/>
            <person name="Hug L.A."/>
            <person name="Thomas B.C."/>
            <person name="Sharon I."/>
            <person name="Castelle C.J."/>
            <person name="Singh A."/>
            <person name="Wilkins M.J."/>
            <person name="Williams K.H."/>
            <person name="Banfield J.F."/>
        </authorList>
    </citation>
    <scope>NUCLEOTIDE SEQUENCE [LARGE SCALE GENOMIC DNA]</scope>
</reference>
<evidence type="ECO:0000313" key="1">
    <source>
        <dbReference type="EMBL" id="KKR03081.1"/>
    </source>
</evidence>
<proteinExistence type="predicted"/>
<accession>A0A0G0MRL2</accession>
<dbReference type="EMBL" id="LBWG01000039">
    <property type="protein sequence ID" value="KKR03081.1"/>
    <property type="molecule type" value="Genomic_DNA"/>
</dbReference>